<feature type="compositionally biased region" description="Polar residues" evidence="1">
    <location>
        <begin position="28"/>
        <end position="45"/>
    </location>
</feature>
<protein>
    <submittedName>
        <fullName evidence="2">Uncharacterized protein</fullName>
    </submittedName>
</protein>
<accession>A0A8T0WM68</accession>
<evidence type="ECO:0000256" key="1">
    <source>
        <dbReference type="SAM" id="MobiDB-lite"/>
    </source>
</evidence>
<comment type="caution">
    <text evidence="2">The sequence shown here is derived from an EMBL/GenBank/DDBJ whole genome shotgun (WGS) entry which is preliminary data.</text>
</comment>
<keyword evidence="3" id="KW-1185">Reference proteome</keyword>
<feature type="compositionally biased region" description="Basic and acidic residues" evidence="1">
    <location>
        <begin position="18"/>
        <end position="27"/>
    </location>
</feature>
<proteinExistence type="predicted"/>
<evidence type="ECO:0000313" key="2">
    <source>
        <dbReference type="EMBL" id="KAG2650721.1"/>
    </source>
</evidence>
<evidence type="ECO:0000313" key="3">
    <source>
        <dbReference type="Proteomes" id="UP000823388"/>
    </source>
</evidence>
<reference evidence="2" key="1">
    <citation type="submission" date="2020-05" db="EMBL/GenBank/DDBJ databases">
        <title>WGS assembly of Panicum virgatum.</title>
        <authorList>
            <person name="Lovell J.T."/>
            <person name="Jenkins J."/>
            <person name="Shu S."/>
            <person name="Juenger T.E."/>
            <person name="Schmutz J."/>
        </authorList>
    </citation>
    <scope>NUCLEOTIDE SEQUENCE</scope>
    <source>
        <strain evidence="2">AP13</strain>
    </source>
</reference>
<dbReference type="Proteomes" id="UP000823388">
    <property type="component" value="Chromosome 1N"/>
</dbReference>
<name>A0A8T0WM68_PANVG</name>
<organism evidence="2 3">
    <name type="scientific">Panicum virgatum</name>
    <name type="common">Blackwell switchgrass</name>
    <dbReference type="NCBI Taxonomy" id="38727"/>
    <lineage>
        <taxon>Eukaryota</taxon>
        <taxon>Viridiplantae</taxon>
        <taxon>Streptophyta</taxon>
        <taxon>Embryophyta</taxon>
        <taxon>Tracheophyta</taxon>
        <taxon>Spermatophyta</taxon>
        <taxon>Magnoliopsida</taxon>
        <taxon>Liliopsida</taxon>
        <taxon>Poales</taxon>
        <taxon>Poaceae</taxon>
        <taxon>PACMAD clade</taxon>
        <taxon>Panicoideae</taxon>
        <taxon>Panicodae</taxon>
        <taxon>Paniceae</taxon>
        <taxon>Panicinae</taxon>
        <taxon>Panicum</taxon>
        <taxon>Panicum sect. Hiantes</taxon>
    </lineage>
</organism>
<dbReference type="AlphaFoldDB" id="A0A8T0WM68"/>
<dbReference type="PANTHER" id="PTHR47482:SF5">
    <property type="entry name" value="FAR1 DOMAIN-CONTAINING PROTEIN"/>
    <property type="match status" value="1"/>
</dbReference>
<dbReference type="PANTHER" id="PTHR47482">
    <property type="entry name" value="OS11G0632001 PROTEIN"/>
    <property type="match status" value="1"/>
</dbReference>
<dbReference type="EMBL" id="CM029038">
    <property type="protein sequence ID" value="KAG2650721.1"/>
    <property type="molecule type" value="Genomic_DNA"/>
</dbReference>
<feature type="region of interest" description="Disordered" evidence="1">
    <location>
        <begin position="1"/>
        <end position="45"/>
    </location>
</feature>
<sequence length="247" mass="28435">MLIASEKKKSSSQLEETSDSRTNRNHLDSSSCALESDGETSQSSQVEIVHDADEPEDLTVIDKSRLPIANEDLQQVDWDIFYSTGELVKKGEGNTNKMIDAIGSQRLNLIILQALPNIIMWVRHLTTPLQFNGKKGGELRMEPIVKLTADRQGWVQLKWQYRKYWESKEAGINPRYIFQPYVGLSFDSEEEAVEFYNMHSWEVGFGTKKGNWDRNKDGYQTMREIVCQRQGFDKRTKSKTKGCNCRQ</sequence>
<gene>
    <name evidence="2" type="ORF">PVAP13_1NG202376</name>
</gene>